<organism evidence="1">
    <name type="scientific">Streptococcus oralis</name>
    <dbReference type="NCBI Taxonomy" id="1303"/>
    <lineage>
        <taxon>Bacteria</taxon>
        <taxon>Bacillati</taxon>
        <taxon>Bacillota</taxon>
        <taxon>Bacilli</taxon>
        <taxon>Lactobacillales</taxon>
        <taxon>Streptococcaceae</taxon>
        <taxon>Streptococcus</taxon>
    </lineage>
</organism>
<dbReference type="EMBL" id="CACRUL010000020">
    <property type="protein sequence ID" value="VYU34129.1"/>
    <property type="molecule type" value="Genomic_DNA"/>
</dbReference>
<protein>
    <submittedName>
        <fullName evidence="1">Uncharacterized protein</fullName>
    </submittedName>
</protein>
<reference evidence="1" key="1">
    <citation type="submission" date="2019-11" db="EMBL/GenBank/DDBJ databases">
        <authorList>
            <person name="Feng L."/>
        </authorList>
    </citation>
    <scope>NUCLEOTIDE SEQUENCE</scope>
    <source>
        <strain evidence="1">SrubneriLFYP117</strain>
    </source>
</reference>
<gene>
    <name evidence="1" type="ORF">SRLFYP117_01686</name>
</gene>
<name>A0A6N3E391_STROR</name>
<sequence length="56" mass="6517">MRWPIHTMIFTIIIALTVLHDAHLIAFQPKMNLAIAATIYLAVDARWQQTKKKEEN</sequence>
<evidence type="ECO:0000313" key="1">
    <source>
        <dbReference type="EMBL" id="VYU34129.1"/>
    </source>
</evidence>
<accession>A0A6N3E391</accession>
<dbReference type="GeneID" id="93922774"/>
<dbReference type="AlphaFoldDB" id="A0A6N3E391"/>
<dbReference type="RefSeq" id="WP_006597048.1">
    <property type="nucleotide sequence ID" value="NZ_CACRUL010000020.1"/>
</dbReference>
<proteinExistence type="predicted"/>